<feature type="binding site" evidence="11">
    <location>
        <position position="54"/>
    </location>
    <ligand>
        <name>[4Fe-4S] cluster</name>
        <dbReference type="ChEBI" id="CHEBI:49883"/>
        <note>4Fe-4S-S-AdoMet</note>
    </ligand>
</feature>
<dbReference type="EMBL" id="JACHNU010000002">
    <property type="protein sequence ID" value="MBB4662727.1"/>
    <property type="molecule type" value="Genomic_DNA"/>
</dbReference>
<keyword evidence="11 14" id="KW-0808">Transferase</keyword>
<dbReference type="GO" id="GO:0051539">
    <property type="term" value="F:4 iron, 4 sulfur cluster binding"/>
    <property type="evidence" value="ECO:0007669"/>
    <property type="project" value="UniProtKB-KW"/>
</dbReference>
<comment type="function">
    <text evidence="11">Catalyzes the conversion of dethiobiotin (DTB) to biotin by the insertion of a sulfur atom into dethiobiotin via a radical-based mechanism.</text>
</comment>
<keyword evidence="9 11" id="KW-0411">Iron-sulfur</keyword>
<dbReference type="InterPro" id="IPR010722">
    <property type="entry name" value="BATS_dom"/>
</dbReference>
<dbReference type="GO" id="GO:0004076">
    <property type="term" value="F:biotin synthase activity"/>
    <property type="evidence" value="ECO:0007669"/>
    <property type="project" value="UniProtKB-UniRule"/>
</dbReference>
<evidence type="ECO:0000313" key="15">
    <source>
        <dbReference type="Proteomes" id="UP000585272"/>
    </source>
</evidence>
<keyword evidence="5 11" id="KW-0001">2Fe-2S</keyword>
<dbReference type="Pfam" id="PF06968">
    <property type="entry name" value="BATS"/>
    <property type="match status" value="1"/>
</dbReference>
<dbReference type="SUPFAM" id="SSF102114">
    <property type="entry name" value="Radical SAM enzymes"/>
    <property type="match status" value="1"/>
</dbReference>
<dbReference type="AlphaFoldDB" id="A0A840ICR2"/>
<dbReference type="PANTHER" id="PTHR22976:SF2">
    <property type="entry name" value="BIOTIN SYNTHASE, MITOCHONDRIAL"/>
    <property type="match status" value="1"/>
</dbReference>
<dbReference type="Proteomes" id="UP000585272">
    <property type="component" value="Unassembled WGS sequence"/>
</dbReference>
<dbReference type="NCBIfam" id="TIGR00433">
    <property type="entry name" value="bioB"/>
    <property type="match status" value="1"/>
</dbReference>
<dbReference type="GO" id="GO:0009102">
    <property type="term" value="P:biotin biosynthetic process"/>
    <property type="evidence" value="ECO:0007669"/>
    <property type="project" value="UniProtKB-UniRule"/>
</dbReference>
<organism evidence="14 15">
    <name type="scientific">Conexibacter arvalis</name>
    <dbReference type="NCBI Taxonomy" id="912552"/>
    <lineage>
        <taxon>Bacteria</taxon>
        <taxon>Bacillati</taxon>
        <taxon>Actinomycetota</taxon>
        <taxon>Thermoleophilia</taxon>
        <taxon>Solirubrobacterales</taxon>
        <taxon>Conexibacteraceae</taxon>
        <taxon>Conexibacter</taxon>
    </lineage>
</organism>
<evidence type="ECO:0000256" key="7">
    <source>
        <dbReference type="ARBA" id="ARBA00022756"/>
    </source>
</evidence>
<dbReference type="SFLD" id="SFLDS00029">
    <property type="entry name" value="Radical_SAM"/>
    <property type="match status" value="1"/>
</dbReference>
<feature type="region of interest" description="Disordered" evidence="12">
    <location>
        <begin position="309"/>
        <end position="333"/>
    </location>
</feature>
<dbReference type="Pfam" id="PF04055">
    <property type="entry name" value="Radical_SAM"/>
    <property type="match status" value="1"/>
</dbReference>
<dbReference type="InterPro" id="IPR058240">
    <property type="entry name" value="rSAM_sf"/>
</dbReference>
<comment type="catalytic activity">
    <reaction evidence="10 11">
        <text>(4R,5S)-dethiobiotin + (sulfur carrier)-SH + 2 reduced [2Fe-2S]-[ferredoxin] + 2 S-adenosyl-L-methionine = (sulfur carrier)-H + biotin + 2 5'-deoxyadenosine + 2 L-methionine + 2 oxidized [2Fe-2S]-[ferredoxin]</text>
        <dbReference type="Rhea" id="RHEA:22060"/>
        <dbReference type="Rhea" id="RHEA-COMP:10000"/>
        <dbReference type="Rhea" id="RHEA-COMP:10001"/>
        <dbReference type="Rhea" id="RHEA-COMP:14737"/>
        <dbReference type="Rhea" id="RHEA-COMP:14739"/>
        <dbReference type="ChEBI" id="CHEBI:17319"/>
        <dbReference type="ChEBI" id="CHEBI:29917"/>
        <dbReference type="ChEBI" id="CHEBI:33737"/>
        <dbReference type="ChEBI" id="CHEBI:33738"/>
        <dbReference type="ChEBI" id="CHEBI:57586"/>
        <dbReference type="ChEBI" id="CHEBI:57844"/>
        <dbReference type="ChEBI" id="CHEBI:59789"/>
        <dbReference type="ChEBI" id="CHEBI:64428"/>
        <dbReference type="ChEBI" id="CHEBI:149473"/>
        <dbReference type="EC" id="2.8.1.6"/>
    </reaction>
</comment>
<evidence type="ECO:0000256" key="11">
    <source>
        <dbReference type="HAMAP-Rule" id="MF_01694"/>
    </source>
</evidence>
<feature type="binding site" evidence="11">
    <location>
        <position position="61"/>
    </location>
    <ligand>
        <name>[4Fe-4S] cluster</name>
        <dbReference type="ChEBI" id="CHEBI:49883"/>
        <note>4Fe-4S-S-AdoMet</note>
    </ligand>
</feature>
<feature type="binding site" evidence="11">
    <location>
        <position position="58"/>
    </location>
    <ligand>
        <name>[4Fe-4S] cluster</name>
        <dbReference type="ChEBI" id="CHEBI:49883"/>
        <note>4Fe-4S-S-AdoMet</note>
    </ligand>
</feature>
<evidence type="ECO:0000256" key="10">
    <source>
        <dbReference type="ARBA" id="ARBA00051157"/>
    </source>
</evidence>
<keyword evidence="7 11" id="KW-0093">Biotin biosynthesis</keyword>
<dbReference type="InterPro" id="IPR013785">
    <property type="entry name" value="Aldolase_TIM"/>
</dbReference>
<evidence type="ECO:0000256" key="2">
    <source>
        <dbReference type="ARBA" id="ARBA00012236"/>
    </source>
</evidence>
<dbReference type="InterPro" id="IPR007197">
    <property type="entry name" value="rSAM"/>
</dbReference>
<keyword evidence="3 11" id="KW-0004">4Fe-4S</keyword>
<name>A0A840ICR2_9ACTN</name>
<protein>
    <recommendedName>
        <fullName evidence="2 11">Biotin synthase</fullName>
        <ecNumber evidence="2 11">2.8.1.6</ecNumber>
    </recommendedName>
</protein>
<dbReference type="Gene3D" id="3.20.20.70">
    <property type="entry name" value="Aldolase class I"/>
    <property type="match status" value="1"/>
</dbReference>
<keyword evidence="6 11" id="KW-0479">Metal-binding</keyword>
<dbReference type="SMART" id="SM00876">
    <property type="entry name" value="BATS"/>
    <property type="match status" value="1"/>
</dbReference>
<comment type="pathway">
    <text evidence="1 11">Cofactor biosynthesis; biotin biosynthesis; biotin from 7,8-diaminononanoate: step 2/2.</text>
</comment>
<evidence type="ECO:0000256" key="12">
    <source>
        <dbReference type="SAM" id="MobiDB-lite"/>
    </source>
</evidence>
<comment type="cofactor">
    <cofactor evidence="11">
        <name>[4Fe-4S] cluster</name>
        <dbReference type="ChEBI" id="CHEBI:49883"/>
    </cofactor>
    <text evidence="11">Binds 1 [4Fe-4S] cluster. The cluster is coordinated with 3 cysteines and an exchangeable S-adenosyl-L-methionine.</text>
</comment>
<proteinExistence type="inferred from homology"/>
<evidence type="ECO:0000313" key="14">
    <source>
        <dbReference type="EMBL" id="MBB4662727.1"/>
    </source>
</evidence>
<evidence type="ECO:0000256" key="6">
    <source>
        <dbReference type="ARBA" id="ARBA00022723"/>
    </source>
</evidence>
<keyword evidence="15" id="KW-1185">Reference proteome</keyword>
<dbReference type="SFLD" id="SFLDG01278">
    <property type="entry name" value="biotin_synthase_like"/>
    <property type="match status" value="1"/>
</dbReference>
<evidence type="ECO:0000256" key="4">
    <source>
        <dbReference type="ARBA" id="ARBA00022691"/>
    </source>
</evidence>
<dbReference type="GO" id="GO:0051537">
    <property type="term" value="F:2 iron, 2 sulfur cluster binding"/>
    <property type="evidence" value="ECO:0007669"/>
    <property type="project" value="UniProtKB-KW"/>
</dbReference>
<comment type="cofactor">
    <cofactor evidence="11">
        <name>[2Fe-2S] cluster</name>
        <dbReference type="ChEBI" id="CHEBI:190135"/>
    </cofactor>
    <text evidence="11">Binds 1 [2Fe-2S] cluster. The cluster is coordinated with 3 cysteines and 1 arginine.</text>
</comment>
<dbReference type="InterPro" id="IPR006638">
    <property type="entry name" value="Elp3/MiaA/NifB-like_rSAM"/>
</dbReference>
<dbReference type="UniPathway" id="UPA00078">
    <property type="reaction ID" value="UER00162"/>
</dbReference>
<feature type="binding site" evidence="11">
    <location>
        <position position="260"/>
    </location>
    <ligand>
        <name>[2Fe-2S] cluster</name>
        <dbReference type="ChEBI" id="CHEBI:190135"/>
    </ligand>
</feature>
<dbReference type="PANTHER" id="PTHR22976">
    <property type="entry name" value="BIOTIN SYNTHASE"/>
    <property type="match status" value="1"/>
</dbReference>
<evidence type="ECO:0000256" key="9">
    <source>
        <dbReference type="ARBA" id="ARBA00023014"/>
    </source>
</evidence>
<accession>A0A840ICR2</accession>
<dbReference type="RefSeq" id="WP_183342130.1">
    <property type="nucleotide sequence ID" value="NZ_JACHNU010000002.1"/>
</dbReference>
<evidence type="ECO:0000256" key="5">
    <source>
        <dbReference type="ARBA" id="ARBA00022714"/>
    </source>
</evidence>
<comment type="subunit">
    <text evidence="11">Homodimer.</text>
</comment>
<feature type="region of interest" description="Disordered" evidence="12">
    <location>
        <begin position="369"/>
        <end position="411"/>
    </location>
</feature>
<gene>
    <name evidence="11" type="primary">bioB</name>
    <name evidence="14" type="ORF">BDZ31_002313</name>
</gene>
<evidence type="ECO:0000256" key="3">
    <source>
        <dbReference type="ARBA" id="ARBA00022485"/>
    </source>
</evidence>
<dbReference type="PROSITE" id="PS51918">
    <property type="entry name" value="RADICAL_SAM"/>
    <property type="match status" value="1"/>
</dbReference>
<evidence type="ECO:0000259" key="13">
    <source>
        <dbReference type="PROSITE" id="PS51918"/>
    </source>
</evidence>
<dbReference type="SMART" id="SM00729">
    <property type="entry name" value="Elp3"/>
    <property type="match status" value="1"/>
</dbReference>
<keyword evidence="8 11" id="KW-0408">Iron</keyword>
<sequence length="411" mass="44898">MPPLITREEAHRLGEIEDRAEIEALVERAWRARVERFGDATDMCSLVNAKSGGCAEDCGFCAQSRYAEADTPLHAMMEPEQVLEHARAAEAAGAHRFCMVTQGQGLSRRDFDKLLEGVRLVARETGLKRCASVGHLSPARARALKEAGVQRVHHNVETAASYYPEVSTTVRYEGRLRTIDALRDAGLETCVGGILNLGETRAQRVEMAFELAAIDPTSVPINLLNPRPGTKFGDRDVMDPWEAVKWIAIFRLILPDALFRLCGGRVENLGELQEIAVKAGLNGVMMGNFLTTLGSTPDEDRALFERHGLNVARQPDNGSNPRPDNRSGWLAGETPDVVGDHLAVATADPAEAIRALDVRLWDPATQLRFRRKANVPPRPDGAPNRGRGRPTREHGEAIPAGADDGHGGPQR</sequence>
<comment type="caution">
    <text evidence="14">The sequence shown here is derived from an EMBL/GenBank/DDBJ whole genome shotgun (WGS) entry which is preliminary data.</text>
</comment>
<dbReference type="CDD" id="cd01335">
    <property type="entry name" value="Radical_SAM"/>
    <property type="match status" value="1"/>
</dbReference>
<feature type="binding site" evidence="11">
    <location>
        <position position="130"/>
    </location>
    <ligand>
        <name>[2Fe-2S] cluster</name>
        <dbReference type="ChEBI" id="CHEBI:190135"/>
    </ligand>
</feature>
<feature type="domain" description="Radical SAM core" evidence="13">
    <location>
        <begin position="36"/>
        <end position="265"/>
    </location>
</feature>
<feature type="binding site" evidence="11">
    <location>
        <position position="190"/>
    </location>
    <ligand>
        <name>[2Fe-2S] cluster</name>
        <dbReference type="ChEBI" id="CHEBI:190135"/>
    </ligand>
</feature>
<reference evidence="14 15" key="1">
    <citation type="submission" date="2020-08" db="EMBL/GenBank/DDBJ databases">
        <title>Genomic Encyclopedia of Archaeal and Bacterial Type Strains, Phase II (KMG-II): from individual species to whole genera.</title>
        <authorList>
            <person name="Goeker M."/>
        </authorList>
    </citation>
    <scope>NUCLEOTIDE SEQUENCE [LARGE SCALE GENOMIC DNA]</scope>
    <source>
        <strain evidence="14 15">DSM 23288</strain>
    </source>
</reference>
<dbReference type="GO" id="GO:0005506">
    <property type="term" value="F:iron ion binding"/>
    <property type="evidence" value="ECO:0007669"/>
    <property type="project" value="UniProtKB-UniRule"/>
</dbReference>
<feature type="binding site" evidence="11">
    <location>
        <position position="98"/>
    </location>
    <ligand>
        <name>[2Fe-2S] cluster</name>
        <dbReference type="ChEBI" id="CHEBI:190135"/>
    </ligand>
</feature>
<dbReference type="SFLD" id="SFLDG01060">
    <property type="entry name" value="BATS_domain_containing"/>
    <property type="match status" value="1"/>
</dbReference>
<comment type="similarity">
    <text evidence="11">Belongs to the radical SAM superfamily. Biotin synthase family.</text>
</comment>
<keyword evidence="4 11" id="KW-0949">S-adenosyl-L-methionine</keyword>
<dbReference type="InterPro" id="IPR002684">
    <property type="entry name" value="Biotin_synth/BioAB"/>
</dbReference>
<dbReference type="EC" id="2.8.1.6" evidence="2 11"/>
<evidence type="ECO:0000256" key="1">
    <source>
        <dbReference type="ARBA" id="ARBA00004942"/>
    </source>
</evidence>
<dbReference type="HAMAP" id="MF_01694">
    <property type="entry name" value="BioB"/>
    <property type="match status" value="1"/>
</dbReference>
<evidence type="ECO:0000256" key="8">
    <source>
        <dbReference type="ARBA" id="ARBA00023004"/>
    </source>
</evidence>